<dbReference type="AlphaFoldDB" id="B3KWY8"/>
<name>B3KWY8_HUMAN</name>
<keyword evidence="1" id="KW-0732">Signal</keyword>
<reference evidence="2" key="1">
    <citation type="submission" date="2003-07" db="EMBL/GenBank/DDBJ databases">
        <title>NEDO human cDNA sequencing project.</title>
        <authorList>
            <person name="Oshima A."/>
            <person name="Takahashi-Fujii A."/>
            <person name="Tanase T."/>
            <person name="Imose N."/>
            <person name="Takeuchi K."/>
            <person name="Arita M."/>
            <person name="Musashino K."/>
            <person name="Yuuki H."/>
            <person name="Hara H."/>
            <person name="Sugiyama T."/>
            <person name="Irie R."/>
            <person name="Otsuki T."/>
            <person name="Sato H."/>
            <person name="Ota T."/>
            <person name="Wakamatsu A."/>
            <person name="Ishii S."/>
            <person name="Yamamoto J."/>
            <person name="Isono Y."/>
            <person name="Kawai-Hio Y."/>
            <person name="Saito K."/>
            <person name="Nishikawa T."/>
            <person name="Kimura K."/>
            <person name="Yamashita H."/>
            <person name="Matsuo K."/>
            <person name="Nakamura Y."/>
            <person name="Sekine M."/>
            <person name="Kikuchi H."/>
            <person name="Kanda K."/>
            <person name="Wagatsuma M."/>
            <person name="Murakawa K."/>
            <person name="Kanehori K."/>
            <person name="Sugiyama A."/>
            <person name="Kawakami B."/>
            <person name="Suzuki Y."/>
            <person name="Sugano S."/>
            <person name="Nagahari K."/>
            <person name="Masuho Y."/>
            <person name="Nagai K."/>
            <person name="Isogai T."/>
        </authorList>
    </citation>
    <scope>NUCLEOTIDE SEQUENCE</scope>
    <source>
        <tissue evidence="2">Trachea</tissue>
    </source>
</reference>
<proteinExistence type="evidence at transcript level"/>
<evidence type="ECO:0000256" key="1">
    <source>
        <dbReference type="SAM" id="SignalP"/>
    </source>
</evidence>
<sequence>MAKAPFYHLLFCFGIWSDSYSSLGLAQWRNWCSYCTGLCTPCNCDVYDCSSCFPILHFQSPRAVLSRTTKLPRIKPPNMAYPCSSDVILVASVNSVCHAVQT</sequence>
<feature type="signal peptide" evidence="1">
    <location>
        <begin position="1"/>
        <end position="26"/>
    </location>
</feature>
<feature type="chain" id="PRO_5002790162" evidence="1">
    <location>
        <begin position="27"/>
        <end position="102"/>
    </location>
</feature>
<organism evidence="2">
    <name type="scientific">Homo sapiens</name>
    <name type="common">Human</name>
    <dbReference type="NCBI Taxonomy" id="9606"/>
    <lineage>
        <taxon>Eukaryota</taxon>
        <taxon>Metazoa</taxon>
        <taxon>Chordata</taxon>
        <taxon>Craniata</taxon>
        <taxon>Vertebrata</taxon>
        <taxon>Euteleostomi</taxon>
        <taxon>Mammalia</taxon>
        <taxon>Eutheria</taxon>
        <taxon>Euarchontoglires</taxon>
        <taxon>Primates</taxon>
        <taxon>Haplorrhini</taxon>
        <taxon>Catarrhini</taxon>
        <taxon>Hominidae</taxon>
        <taxon>Homo</taxon>
    </lineage>
</organism>
<protein>
    <submittedName>
        <fullName evidence="2">cDNA FLJ44287 fis, clone TRACH2007834</fullName>
    </submittedName>
</protein>
<dbReference type="EMBL" id="AK126273">
    <property type="protein sequence ID" value="BAG54300.1"/>
    <property type="molecule type" value="mRNA"/>
</dbReference>
<evidence type="ECO:0000313" key="2">
    <source>
        <dbReference type="EMBL" id="BAG54300.1"/>
    </source>
</evidence>
<accession>B3KWY8</accession>